<accession>A0A1H8BQ00</accession>
<proteinExistence type="predicted"/>
<dbReference type="InterPro" id="IPR011990">
    <property type="entry name" value="TPR-like_helical_dom_sf"/>
</dbReference>
<reference evidence="1 2" key="1">
    <citation type="submission" date="2016-10" db="EMBL/GenBank/DDBJ databases">
        <authorList>
            <person name="de Groot N.N."/>
        </authorList>
    </citation>
    <scope>NUCLEOTIDE SEQUENCE [LARGE SCALE GENOMIC DNA]</scope>
    <source>
        <strain evidence="1 2">CGMCC 1.10836</strain>
    </source>
</reference>
<keyword evidence="2" id="KW-1185">Reference proteome</keyword>
<dbReference type="Proteomes" id="UP000183002">
    <property type="component" value="Unassembled WGS sequence"/>
</dbReference>
<dbReference type="EMBL" id="FOCO01000003">
    <property type="protein sequence ID" value="SEM84925.1"/>
    <property type="molecule type" value="Genomic_DNA"/>
</dbReference>
<evidence type="ECO:0000313" key="1">
    <source>
        <dbReference type="EMBL" id="SEM84925.1"/>
    </source>
</evidence>
<dbReference type="Pfam" id="PF06041">
    <property type="entry name" value="DUF924"/>
    <property type="match status" value="1"/>
</dbReference>
<dbReference type="Gene3D" id="1.25.40.10">
    <property type="entry name" value="Tetratricopeptide repeat domain"/>
    <property type="match status" value="1"/>
</dbReference>
<gene>
    <name evidence="1" type="ORF">SAMN05216227_1003106</name>
</gene>
<sequence>MSDPVEVLEFWLADVGPKGWYAVNPDVDAEITERFGDLWQAALEGGLDHWVDGAAGTLAFLILTDQFPRNMFRGDPRAFASDEIARDAARRALAQGWDLDAPPPERQFFYLPFEHAEDVGDQTLSVDCFTTRMDNPETALHARAHQAIIARFARFPFRNEALGRISTDEEKEFLENGGYAATVRSLE</sequence>
<organism evidence="1 2">
    <name type="scientific">Pseudorhodobacter antarcticus</name>
    <dbReference type="NCBI Taxonomy" id="1077947"/>
    <lineage>
        <taxon>Bacteria</taxon>
        <taxon>Pseudomonadati</taxon>
        <taxon>Pseudomonadota</taxon>
        <taxon>Alphaproteobacteria</taxon>
        <taxon>Rhodobacterales</taxon>
        <taxon>Paracoccaceae</taxon>
        <taxon>Pseudorhodobacter</taxon>
    </lineage>
</organism>
<dbReference type="Gene3D" id="1.20.58.320">
    <property type="entry name" value="TPR-like"/>
    <property type="match status" value="1"/>
</dbReference>
<protein>
    <submittedName>
        <fullName evidence="1">Uncharacterized conserved protein, DUF924 family</fullName>
    </submittedName>
</protein>
<dbReference type="SUPFAM" id="SSF48452">
    <property type="entry name" value="TPR-like"/>
    <property type="match status" value="1"/>
</dbReference>
<dbReference type="InterPro" id="IPR010323">
    <property type="entry name" value="DUF924"/>
</dbReference>
<dbReference type="RefSeq" id="WP_050520206.1">
    <property type="nucleotide sequence ID" value="NZ_FOCO01000003.1"/>
</dbReference>
<evidence type="ECO:0000313" key="2">
    <source>
        <dbReference type="Proteomes" id="UP000183002"/>
    </source>
</evidence>
<name>A0A1H8BQ00_9RHOB</name>
<dbReference type="STRING" id="1077947.SAMN05216227_1003106"/>
<dbReference type="OrthoDB" id="7593450at2"/>
<dbReference type="AlphaFoldDB" id="A0A1H8BQ00"/>